<reference evidence="4 5" key="1">
    <citation type="journal article" date="2014" name="Nature">
        <title>An environmental bacterial taxon with a large and distinct metabolic repertoire.</title>
        <authorList>
            <person name="Wilson M.C."/>
            <person name="Mori T."/>
            <person name="Ruckert C."/>
            <person name="Uria A.R."/>
            <person name="Helf M.J."/>
            <person name="Takada K."/>
            <person name="Gernert C."/>
            <person name="Steffens U.A."/>
            <person name="Heycke N."/>
            <person name="Schmitt S."/>
            <person name="Rinke C."/>
            <person name="Helfrich E.J."/>
            <person name="Brachmann A.O."/>
            <person name="Gurgui C."/>
            <person name="Wakimoto T."/>
            <person name="Kracht M."/>
            <person name="Crusemann M."/>
            <person name="Hentschel U."/>
            <person name="Abe I."/>
            <person name="Matsunaga S."/>
            <person name="Kalinowski J."/>
            <person name="Takeyama H."/>
            <person name="Piel J."/>
        </authorList>
    </citation>
    <scope>NUCLEOTIDE SEQUENCE [LARGE SCALE GENOMIC DNA]</scope>
    <source>
        <strain evidence="5">TSY1</strain>
    </source>
</reference>
<accession>W4LLC2</accession>
<keyword evidence="2" id="KW-0472">Membrane</keyword>
<protein>
    <recommendedName>
        <fullName evidence="3">FimV N-terminal domain-containing protein</fullName>
    </recommendedName>
</protein>
<dbReference type="Proteomes" id="UP000019141">
    <property type="component" value="Unassembled WGS sequence"/>
</dbReference>
<sequence length="448" mass="48385">MKHMLLGVSAALGLSLSVAISVHAFSIGEIKVQSYLHTPFVAEVPLILKPHERDQGFVAVIGDEGDYQDEGVTRMPVIEVLRPSILMGPSDVIRIISTAPIDVPAFDLLLLVRAGQVTIVQNYPVALLPDPRSAPITAEAPPAKSAPPLPLASMAPSEPPSPTAPAQAAWQANLPAQYGPILRGEMLYKVIKRLRVPKLYIWPVAVRIWEHNRNRFVRGNLHGLRIGVYLEIPEELRHAPPKRSRREAQEMVAEQWAIWQQPAQMVVASKAAKAAGIGNGADPAPVEPIAPTPAAVAFPPKVETSPPVNMATLESMLQGFEKRLTQRLSLPAPAAEAAADHAITFVSTDDLQTALQALESRLMRQFNTGQPPAEAQPAEPASSEPALRVGMETALASFLSADSWVYVLIVQNIVLLAIAAGIAWRGYRKRTDPQPATPESLTQPSSTQ</sequence>
<evidence type="ECO:0000313" key="4">
    <source>
        <dbReference type="EMBL" id="ETW98515.1"/>
    </source>
</evidence>
<keyword evidence="2" id="KW-0812">Transmembrane</keyword>
<comment type="caution">
    <text evidence="4">The sequence shown here is derived from an EMBL/GenBank/DDBJ whole genome shotgun (WGS) entry which is preliminary data.</text>
</comment>
<name>W4LLC2_ENTF1</name>
<evidence type="ECO:0000256" key="2">
    <source>
        <dbReference type="SAM" id="Phobius"/>
    </source>
</evidence>
<feature type="transmembrane region" description="Helical" evidence="2">
    <location>
        <begin position="404"/>
        <end position="424"/>
    </location>
</feature>
<dbReference type="HOGENOM" id="CLU_663398_0_0_7"/>
<keyword evidence="5" id="KW-1185">Reference proteome</keyword>
<evidence type="ECO:0000259" key="3">
    <source>
        <dbReference type="Pfam" id="PF25800"/>
    </source>
</evidence>
<dbReference type="InterPro" id="IPR057840">
    <property type="entry name" value="FimV_N"/>
</dbReference>
<proteinExistence type="predicted"/>
<evidence type="ECO:0000313" key="5">
    <source>
        <dbReference type="Proteomes" id="UP000019141"/>
    </source>
</evidence>
<feature type="region of interest" description="Disordered" evidence="1">
    <location>
        <begin position="136"/>
        <end position="167"/>
    </location>
</feature>
<dbReference type="Pfam" id="PF25800">
    <property type="entry name" value="FimV_N"/>
    <property type="match status" value="1"/>
</dbReference>
<dbReference type="AlphaFoldDB" id="W4LLC2"/>
<organism evidence="4 5">
    <name type="scientific">Entotheonella factor</name>
    <dbReference type="NCBI Taxonomy" id="1429438"/>
    <lineage>
        <taxon>Bacteria</taxon>
        <taxon>Pseudomonadati</taxon>
        <taxon>Nitrospinota/Tectimicrobiota group</taxon>
        <taxon>Candidatus Tectimicrobiota</taxon>
        <taxon>Candidatus Entotheonellia</taxon>
        <taxon>Candidatus Entotheonellales</taxon>
        <taxon>Candidatus Entotheonellaceae</taxon>
        <taxon>Candidatus Entotheonella</taxon>
    </lineage>
</organism>
<feature type="compositionally biased region" description="Polar residues" evidence="1">
    <location>
        <begin position="437"/>
        <end position="448"/>
    </location>
</feature>
<feature type="region of interest" description="Disordered" evidence="1">
    <location>
        <begin position="429"/>
        <end position="448"/>
    </location>
</feature>
<dbReference type="EMBL" id="AZHW01000546">
    <property type="protein sequence ID" value="ETW98515.1"/>
    <property type="molecule type" value="Genomic_DNA"/>
</dbReference>
<feature type="domain" description="FimV N-terminal" evidence="3">
    <location>
        <begin position="26"/>
        <end position="128"/>
    </location>
</feature>
<gene>
    <name evidence="4" type="ORF">ETSY1_18430</name>
</gene>
<keyword evidence="2" id="KW-1133">Transmembrane helix</keyword>
<evidence type="ECO:0000256" key="1">
    <source>
        <dbReference type="SAM" id="MobiDB-lite"/>
    </source>
</evidence>